<proteinExistence type="predicted"/>
<accession>A0A813E965</accession>
<dbReference type="Proteomes" id="UP000654075">
    <property type="component" value="Unassembled WGS sequence"/>
</dbReference>
<evidence type="ECO:0000313" key="2">
    <source>
        <dbReference type="Proteomes" id="UP000654075"/>
    </source>
</evidence>
<dbReference type="OrthoDB" id="446054at2759"/>
<comment type="caution">
    <text evidence="1">The sequence shown here is derived from an EMBL/GenBank/DDBJ whole genome shotgun (WGS) entry which is preliminary data.</text>
</comment>
<name>A0A813E965_POLGL</name>
<protein>
    <submittedName>
        <fullName evidence="1">Uncharacterized protein</fullName>
    </submittedName>
</protein>
<dbReference type="EMBL" id="CAJNNV010010376">
    <property type="protein sequence ID" value="CAE8598553.1"/>
    <property type="molecule type" value="Genomic_DNA"/>
</dbReference>
<organism evidence="1 2">
    <name type="scientific">Polarella glacialis</name>
    <name type="common">Dinoflagellate</name>
    <dbReference type="NCBI Taxonomy" id="89957"/>
    <lineage>
        <taxon>Eukaryota</taxon>
        <taxon>Sar</taxon>
        <taxon>Alveolata</taxon>
        <taxon>Dinophyceae</taxon>
        <taxon>Suessiales</taxon>
        <taxon>Suessiaceae</taxon>
        <taxon>Polarella</taxon>
    </lineage>
</organism>
<reference evidence="1" key="1">
    <citation type="submission" date="2021-02" db="EMBL/GenBank/DDBJ databases">
        <authorList>
            <person name="Dougan E. K."/>
            <person name="Rhodes N."/>
            <person name="Thang M."/>
            <person name="Chan C."/>
        </authorList>
    </citation>
    <scope>NUCLEOTIDE SEQUENCE</scope>
</reference>
<evidence type="ECO:0000313" key="1">
    <source>
        <dbReference type="EMBL" id="CAE8598553.1"/>
    </source>
</evidence>
<dbReference type="AlphaFoldDB" id="A0A813E965"/>
<keyword evidence="2" id="KW-1185">Reference proteome</keyword>
<gene>
    <name evidence="1" type="ORF">PGLA1383_LOCUS16958</name>
</gene>
<dbReference type="Gene3D" id="3.30.2130.10">
    <property type="entry name" value="VC0802-like"/>
    <property type="match status" value="1"/>
</dbReference>
<sequence length="356" mass="37594">MAPPTVSAWRAHVDLALEALPEHPPSAAPEFVCLEALPESIGFLRLNRGVPECVRGAARSGQFCAVVQEPGAATAWVPRSVLPALTDLAQRDGAEEVQPGVGWCALRVAKVVSGKGEGKVSATTGAAGSLCALLAEASVKARLLSAFGMEVLLVPETSLPAAAAALLSRGHGIWPSTRVCNSGPWEAPKASSEDALCQKLAGVWSLVQREDPIGTLVEEYFEGDGPLRIQAPSSGLFVELRLAPEGAKRKSEGKKKEASFGGRCRAQEADAGHVLCTQLREVDFQPPKVEPPRYKVALGEASIEVSGHEDGGKEQYRELWARVGATSTDVVALELQSEVPAPKAARSGLWIFSGKR</sequence>